<dbReference type="AlphaFoldDB" id="A0A0K2W3E8"/>
<protein>
    <submittedName>
        <fullName evidence="1">Uncharacterized protein</fullName>
    </submittedName>
</protein>
<organism evidence="1 2">
    <name type="scientific">Mesorhizobium plurifarium</name>
    <dbReference type="NCBI Taxonomy" id="69974"/>
    <lineage>
        <taxon>Bacteria</taxon>
        <taxon>Pseudomonadati</taxon>
        <taxon>Pseudomonadota</taxon>
        <taxon>Alphaproteobacteria</taxon>
        <taxon>Hyphomicrobiales</taxon>
        <taxon>Phyllobacteriaceae</taxon>
        <taxon>Mesorhizobium</taxon>
    </lineage>
</organism>
<gene>
    <name evidence="1" type="ORF">MPL1032_30129</name>
</gene>
<proteinExistence type="predicted"/>
<dbReference type="Proteomes" id="UP000182888">
    <property type="component" value="Unassembled WGS sequence"/>
</dbReference>
<sequence>MPTPFAWPQKCDCVGRKSRPRREEPNLNSKFEWLKSQEIPTQRLGLNLAEIRWTHLRLMIVAAVSSLNRVSNNGGLEMLNLWERESASALVLADVVRDLAVRPIECEDDAEEIGRALQEVAAEISAAGAALVQLKEYPAMRRGNVLPFGRRRISGEASHATSQSALD</sequence>
<dbReference type="EMBL" id="CCND01000023">
    <property type="protein sequence ID" value="CDX60246.1"/>
    <property type="molecule type" value="Genomic_DNA"/>
</dbReference>
<reference evidence="2" key="1">
    <citation type="submission" date="2014-08" db="EMBL/GenBank/DDBJ databases">
        <authorList>
            <person name="Edwards T."/>
        </authorList>
    </citation>
    <scope>NUCLEOTIDE SEQUENCE [LARGE SCALE GENOMIC DNA]</scope>
</reference>
<evidence type="ECO:0000313" key="1">
    <source>
        <dbReference type="EMBL" id="CDX60246.1"/>
    </source>
</evidence>
<name>A0A0K2W3E8_MESPL</name>
<accession>A0A0K2W3E8</accession>
<evidence type="ECO:0000313" key="2">
    <source>
        <dbReference type="Proteomes" id="UP000182888"/>
    </source>
</evidence>